<reference evidence="6 7" key="1">
    <citation type="submission" date="2021-01" db="EMBL/GenBank/DDBJ databases">
        <title>Genomic Encyclopedia of Type Strains, Phase IV (KMG-IV): sequencing the most valuable type-strain genomes for metagenomic binning, comparative biology and taxonomic classification.</title>
        <authorList>
            <person name="Goeker M."/>
        </authorList>
    </citation>
    <scope>NUCLEOTIDE SEQUENCE [LARGE SCALE GENOMIC DNA]</scope>
    <source>
        <strain evidence="6 7">DSM 25540</strain>
    </source>
</reference>
<feature type="domain" description="Acyl-CoA dehydrogenase/oxidase N-terminal" evidence="4">
    <location>
        <begin position="21"/>
        <end position="102"/>
    </location>
</feature>
<dbReference type="Pfam" id="PF02771">
    <property type="entry name" value="Acyl-CoA_dh_N"/>
    <property type="match status" value="1"/>
</dbReference>
<organism evidence="6 7">
    <name type="scientific">Geomicrobium sediminis</name>
    <dbReference type="NCBI Taxonomy" id="1347788"/>
    <lineage>
        <taxon>Bacteria</taxon>
        <taxon>Bacillati</taxon>
        <taxon>Bacillota</taxon>
        <taxon>Bacilli</taxon>
        <taxon>Bacillales</taxon>
        <taxon>Geomicrobium</taxon>
    </lineage>
</organism>
<dbReference type="InterPro" id="IPR006091">
    <property type="entry name" value="Acyl-CoA_Oxase/DH_mid-dom"/>
</dbReference>
<dbReference type="InterPro" id="IPR036250">
    <property type="entry name" value="AcylCo_DH-like_C"/>
</dbReference>
<dbReference type="PIRSF" id="PIRSF016578">
    <property type="entry name" value="HsaA"/>
    <property type="match status" value="1"/>
</dbReference>
<evidence type="ECO:0000259" key="5">
    <source>
        <dbReference type="Pfam" id="PF08028"/>
    </source>
</evidence>
<dbReference type="PANTHER" id="PTHR43884">
    <property type="entry name" value="ACYL-COA DEHYDROGENASE"/>
    <property type="match status" value="1"/>
</dbReference>
<proteinExistence type="predicted"/>
<evidence type="ECO:0000256" key="1">
    <source>
        <dbReference type="ARBA" id="ARBA00022630"/>
    </source>
</evidence>
<dbReference type="InterPro" id="IPR009100">
    <property type="entry name" value="AcylCoA_DH/oxidase_NM_dom_sf"/>
</dbReference>
<protein>
    <submittedName>
        <fullName evidence="6">Alkylation response protein AidB-like acyl-CoA dehydrogenase</fullName>
    </submittedName>
</protein>
<dbReference type="CDD" id="cd00567">
    <property type="entry name" value="ACAD"/>
    <property type="match status" value="1"/>
</dbReference>
<feature type="domain" description="Acyl-CoA dehydrogenase C-terminal" evidence="5">
    <location>
        <begin position="245"/>
        <end position="362"/>
    </location>
</feature>
<accession>A0ABS2PCS2</accession>
<dbReference type="EMBL" id="JAFBEC010000005">
    <property type="protein sequence ID" value="MBM7632911.1"/>
    <property type="molecule type" value="Genomic_DNA"/>
</dbReference>
<dbReference type="InterPro" id="IPR037069">
    <property type="entry name" value="AcylCoA_DH/ox_N_sf"/>
</dbReference>
<dbReference type="Pfam" id="PF08028">
    <property type="entry name" value="Acyl-CoA_dh_2"/>
    <property type="match status" value="1"/>
</dbReference>
<evidence type="ECO:0000313" key="7">
    <source>
        <dbReference type="Proteomes" id="UP000741863"/>
    </source>
</evidence>
<dbReference type="InterPro" id="IPR013786">
    <property type="entry name" value="AcylCoA_DH/ox_N"/>
</dbReference>
<dbReference type="SUPFAM" id="SSF47203">
    <property type="entry name" value="Acyl-CoA dehydrogenase C-terminal domain-like"/>
    <property type="match status" value="1"/>
</dbReference>
<dbReference type="Gene3D" id="1.20.140.10">
    <property type="entry name" value="Butyryl-CoA Dehydrogenase, subunit A, domain 3"/>
    <property type="match status" value="1"/>
</dbReference>
<evidence type="ECO:0000256" key="2">
    <source>
        <dbReference type="ARBA" id="ARBA00023002"/>
    </source>
</evidence>
<keyword evidence="1" id="KW-0285">Flavoprotein</keyword>
<dbReference type="InterPro" id="IPR013107">
    <property type="entry name" value="Acyl-CoA_DH_C"/>
</dbReference>
<dbReference type="Proteomes" id="UP000741863">
    <property type="component" value="Unassembled WGS sequence"/>
</dbReference>
<keyword evidence="7" id="KW-1185">Reference proteome</keyword>
<dbReference type="Pfam" id="PF02770">
    <property type="entry name" value="Acyl-CoA_dh_M"/>
    <property type="match status" value="1"/>
</dbReference>
<dbReference type="PANTHER" id="PTHR43884:SF25">
    <property type="entry name" value="ACYL-COA DEHYDROGENASE YDBM-RELATED"/>
    <property type="match status" value="1"/>
</dbReference>
<comment type="caution">
    <text evidence="6">The sequence shown here is derived from an EMBL/GenBank/DDBJ whole genome shotgun (WGS) entry which is preliminary data.</text>
</comment>
<dbReference type="Gene3D" id="2.40.110.10">
    <property type="entry name" value="Butyryl-CoA Dehydrogenase, subunit A, domain 2"/>
    <property type="match status" value="1"/>
</dbReference>
<dbReference type="Gene3D" id="1.10.540.10">
    <property type="entry name" value="Acyl-CoA dehydrogenase/oxidase, N-terminal domain"/>
    <property type="match status" value="1"/>
</dbReference>
<feature type="domain" description="Acyl-CoA oxidase/dehydrogenase middle" evidence="3">
    <location>
        <begin position="125"/>
        <end position="217"/>
    </location>
</feature>
<evidence type="ECO:0000259" key="4">
    <source>
        <dbReference type="Pfam" id="PF02771"/>
    </source>
</evidence>
<evidence type="ECO:0000259" key="3">
    <source>
        <dbReference type="Pfam" id="PF02770"/>
    </source>
</evidence>
<dbReference type="InterPro" id="IPR046373">
    <property type="entry name" value="Acyl-CoA_Oxase/DH_mid-dom_sf"/>
</dbReference>
<keyword evidence="2" id="KW-0560">Oxidoreductase</keyword>
<name>A0ABS2PCS2_9BACL</name>
<evidence type="ECO:0000313" key="6">
    <source>
        <dbReference type="EMBL" id="MBM7632911.1"/>
    </source>
</evidence>
<dbReference type="RefSeq" id="WP_204697378.1">
    <property type="nucleotide sequence ID" value="NZ_JAFBEC010000005.1"/>
</dbReference>
<gene>
    <name evidence="6" type="ORF">JOD17_002005</name>
</gene>
<sequence>MSDMFALSNQEERKVFLAKTVEAFAERAHQHDAEGSFPHENFTTLKAIRYPGLSVPKEYGGKGISLTELLELQEIIAKADGSTALSIGWHMGIIMTLGEKGTWDDEVYREVVNDVIENGALLNNAASEPATGSPTRGGKPLTTAVKVDGGYEITGRKTFTTLAPTLDYFVVSAAIEGRDEVGNFLIRRDLDGVVVKNTWDTLGMRATGSDDLILNRVIVRDKDYVETLTPGFKDAAGWLLHIPVTYLGIATAALSYSASAANNYSPNSIDGTIADLPNVQQKIGEAELLRVRNRHFLYAVSKKWDESSDEERNNMKLELGAVKHSVVNDVQTIVDLSMRVVGAKSLATGNPLGRYYRDVRAGLHNPPMDDMTITQLAKETFERNH</sequence>
<dbReference type="SUPFAM" id="SSF56645">
    <property type="entry name" value="Acyl-CoA dehydrogenase NM domain-like"/>
    <property type="match status" value="1"/>
</dbReference>